<evidence type="ECO:0000313" key="12">
    <source>
        <dbReference type="Proteomes" id="UP000323917"/>
    </source>
</evidence>
<organism evidence="11 12">
    <name type="scientific">Bythopirellula goksoeyrii</name>
    <dbReference type="NCBI Taxonomy" id="1400387"/>
    <lineage>
        <taxon>Bacteria</taxon>
        <taxon>Pseudomonadati</taxon>
        <taxon>Planctomycetota</taxon>
        <taxon>Planctomycetia</taxon>
        <taxon>Pirellulales</taxon>
        <taxon>Lacipirellulaceae</taxon>
        <taxon>Bythopirellula</taxon>
    </lineage>
</organism>
<keyword evidence="2" id="KW-0677">Repeat</keyword>
<proteinExistence type="inferred from homology"/>
<evidence type="ECO:0000313" key="11">
    <source>
        <dbReference type="EMBL" id="QEG34518.1"/>
    </source>
</evidence>
<dbReference type="AlphaFoldDB" id="A0A5B9Q665"/>
<evidence type="ECO:0000259" key="10">
    <source>
        <dbReference type="PROSITE" id="PS50126"/>
    </source>
</evidence>
<evidence type="ECO:0000256" key="9">
    <source>
        <dbReference type="SAM" id="MobiDB-lite"/>
    </source>
</evidence>
<dbReference type="SUPFAM" id="SSF50249">
    <property type="entry name" value="Nucleic acid-binding proteins"/>
    <property type="match status" value="6"/>
</dbReference>
<feature type="domain" description="S1 motif" evidence="10">
    <location>
        <begin position="253"/>
        <end position="321"/>
    </location>
</feature>
<dbReference type="FunFam" id="2.40.50.140:FF:000103">
    <property type="entry name" value="protein RRP5 homolog"/>
    <property type="match status" value="1"/>
</dbReference>
<dbReference type="GO" id="GO:0003735">
    <property type="term" value="F:structural constituent of ribosome"/>
    <property type="evidence" value="ECO:0007669"/>
    <property type="project" value="TreeGrafter"/>
</dbReference>
<gene>
    <name evidence="11" type="primary">rpsA_2</name>
    <name evidence="11" type="ORF">Pr1d_17980</name>
</gene>
<feature type="domain" description="S1 motif" evidence="10">
    <location>
        <begin position="167"/>
        <end position="232"/>
    </location>
</feature>
<evidence type="ECO:0000256" key="7">
    <source>
        <dbReference type="ARBA" id="ARBA00035293"/>
    </source>
</evidence>
<keyword evidence="12" id="KW-1185">Reference proteome</keyword>
<dbReference type="CDD" id="cd04465">
    <property type="entry name" value="S1_RPS1_repeat_ec2_hs2"/>
    <property type="match status" value="1"/>
</dbReference>
<dbReference type="SMART" id="SM00316">
    <property type="entry name" value="S1"/>
    <property type="match status" value="6"/>
</dbReference>
<dbReference type="GO" id="GO:0006412">
    <property type="term" value="P:translation"/>
    <property type="evidence" value="ECO:0007669"/>
    <property type="project" value="TreeGrafter"/>
</dbReference>
<name>A0A5B9Q665_9BACT</name>
<evidence type="ECO:0000256" key="2">
    <source>
        <dbReference type="ARBA" id="ARBA00022737"/>
    </source>
</evidence>
<dbReference type="FunFam" id="2.40.50.140:FF:000011">
    <property type="entry name" value="30S ribosomal protein S1"/>
    <property type="match status" value="2"/>
</dbReference>
<feature type="compositionally biased region" description="Acidic residues" evidence="9">
    <location>
        <begin position="628"/>
        <end position="656"/>
    </location>
</feature>
<comment type="similarity">
    <text evidence="1">Belongs to the bacterial ribosomal protein bS1 family.</text>
</comment>
<dbReference type="GO" id="GO:0003729">
    <property type="term" value="F:mRNA binding"/>
    <property type="evidence" value="ECO:0007669"/>
    <property type="project" value="TreeGrafter"/>
</dbReference>
<feature type="domain" description="S1 motif" evidence="10">
    <location>
        <begin position="338"/>
        <end position="408"/>
    </location>
</feature>
<reference evidence="11 12" key="1">
    <citation type="submission" date="2019-08" db="EMBL/GenBank/DDBJ databases">
        <title>Deep-cultivation of Planctomycetes and their phenomic and genomic characterization uncovers novel biology.</title>
        <authorList>
            <person name="Wiegand S."/>
            <person name="Jogler M."/>
            <person name="Boedeker C."/>
            <person name="Pinto D."/>
            <person name="Vollmers J."/>
            <person name="Rivas-Marin E."/>
            <person name="Kohn T."/>
            <person name="Peeters S.H."/>
            <person name="Heuer A."/>
            <person name="Rast P."/>
            <person name="Oberbeckmann S."/>
            <person name="Bunk B."/>
            <person name="Jeske O."/>
            <person name="Meyerdierks A."/>
            <person name="Storesund J.E."/>
            <person name="Kallscheuer N."/>
            <person name="Luecker S."/>
            <person name="Lage O.M."/>
            <person name="Pohl T."/>
            <person name="Merkel B.J."/>
            <person name="Hornburger P."/>
            <person name="Mueller R.-W."/>
            <person name="Bruemmer F."/>
            <person name="Labrenz M."/>
            <person name="Spormann A.M."/>
            <person name="Op den Camp H."/>
            <person name="Overmann J."/>
            <person name="Amann R."/>
            <person name="Jetten M.S.M."/>
            <person name="Mascher T."/>
            <person name="Medema M.H."/>
            <person name="Devos D.P."/>
            <person name="Kaster A.-K."/>
            <person name="Ovreas L."/>
            <person name="Rohde M."/>
            <person name="Galperin M.Y."/>
            <person name="Jogler C."/>
        </authorList>
    </citation>
    <scope>NUCLEOTIDE SEQUENCE [LARGE SCALE GENOMIC DNA]</scope>
    <source>
        <strain evidence="11 12">Pr1d</strain>
    </source>
</reference>
<sequence length="666" mass="74580">MRLPRLVIGKRTFLYCLGRSVATATSVAGRDVPDWFFYFMVNRNLIREYDISDEDWDVAVGELAEDDIGWLDATDVDVNQIVEGKIIRIDDEFVLVDVGYKSEGTIARDEWDEEEPQPEIGQTVRVLVEDVEDSQSPLEERGMIVLSKRKAEKIEKWMKVMETVHEGDIISGEAVRKIKGGLLVDIGVNVFLPASQVDIRRPHDIGEYIGKTIECMVLKIDDARRNIVVSRRSLIEAQREEKKSELLRELEVGQLRKGTVKNIADFGAFVDLGGIDGLLHITDMSWGRINHPSEMVKIDDELEVQILHIDYEKEKIALGLKQKSASPWENVAGKYPVNSVIKGTVVNVMSYGAFVKLEDGIEGLVHISEMSWTKRISHPNELVNIDDVIDVVVLRIDEQKQEISLGMKQTQDNPWERVADRYPTDALVKGKVRNLTNYGAFIEIEEGIDGLLHVSDMSWTRKISHPSEVVEKGQEVECKVLSVDQERRRIALGLKQMDEDPWATDIPNRYQQGQLVNGKVTKITNFGVFVGLEDGLEGLLHISELADHKVENPQEVVNVGDDIEVKVLRVDSEERKIGLSRKRVEWAEEDEAAAEAAEAEAARADTPLELKGGIGSDSGPLFKPAASESDDVTDSESADETETTETAESAEEVDEENTVKAAEQEG</sequence>
<dbReference type="InterPro" id="IPR050437">
    <property type="entry name" value="Ribos_protein_bS1-like"/>
</dbReference>
<feature type="domain" description="S1 motif" evidence="10">
    <location>
        <begin position="425"/>
        <end position="495"/>
    </location>
</feature>
<dbReference type="PROSITE" id="PS50126">
    <property type="entry name" value="S1"/>
    <property type="match status" value="6"/>
</dbReference>
<dbReference type="Pfam" id="PF00575">
    <property type="entry name" value="S1"/>
    <property type="match status" value="6"/>
</dbReference>
<dbReference type="PANTHER" id="PTHR10724:SF7">
    <property type="entry name" value="SMALL RIBOSOMAL SUBUNIT PROTEIN BS1C"/>
    <property type="match status" value="1"/>
</dbReference>
<keyword evidence="3" id="KW-0694">RNA-binding</keyword>
<dbReference type="CDD" id="cd05688">
    <property type="entry name" value="S1_RPS1_repeat_ec3"/>
    <property type="match status" value="1"/>
</dbReference>
<protein>
    <recommendedName>
        <fullName evidence="7">Small ribosomal subunit protein bS1</fullName>
    </recommendedName>
    <alternativeName>
        <fullName evidence="8">30S ribosomal protein S1</fullName>
    </alternativeName>
</protein>
<dbReference type="Proteomes" id="UP000323917">
    <property type="component" value="Chromosome"/>
</dbReference>
<feature type="domain" description="S1 motif" evidence="10">
    <location>
        <begin position="513"/>
        <end position="582"/>
    </location>
</feature>
<accession>A0A5B9Q665</accession>
<evidence type="ECO:0000256" key="8">
    <source>
        <dbReference type="ARBA" id="ARBA00035517"/>
    </source>
</evidence>
<comment type="function">
    <text evidence="6">Binds mRNA; thus facilitating recognition of the initiation point. It is needed to translate mRNA with a short Shine-Dalgarno (SD) purine-rich sequence.</text>
</comment>
<keyword evidence="4 11" id="KW-0689">Ribosomal protein</keyword>
<dbReference type="PANTHER" id="PTHR10724">
    <property type="entry name" value="30S RIBOSOMAL PROTEIN S1"/>
    <property type="match status" value="1"/>
</dbReference>
<evidence type="ECO:0000256" key="5">
    <source>
        <dbReference type="ARBA" id="ARBA00023274"/>
    </source>
</evidence>
<evidence type="ECO:0000256" key="4">
    <source>
        <dbReference type="ARBA" id="ARBA00022980"/>
    </source>
</evidence>
<dbReference type="KEGG" id="bgok:Pr1d_17980"/>
<feature type="region of interest" description="Disordered" evidence="9">
    <location>
        <begin position="598"/>
        <end position="666"/>
    </location>
</feature>
<dbReference type="InterPro" id="IPR003029">
    <property type="entry name" value="S1_domain"/>
</dbReference>
<dbReference type="EMBL" id="CP042913">
    <property type="protein sequence ID" value="QEG34518.1"/>
    <property type="molecule type" value="Genomic_DNA"/>
</dbReference>
<feature type="domain" description="S1 motif" evidence="10">
    <location>
        <begin position="79"/>
        <end position="149"/>
    </location>
</feature>
<evidence type="ECO:0000256" key="3">
    <source>
        <dbReference type="ARBA" id="ARBA00022884"/>
    </source>
</evidence>
<evidence type="ECO:0000256" key="1">
    <source>
        <dbReference type="ARBA" id="ARBA00006767"/>
    </source>
</evidence>
<dbReference type="FunFam" id="2.40.50.140:FF:000018">
    <property type="entry name" value="30S ribosomal protein S1"/>
    <property type="match status" value="1"/>
</dbReference>
<dbReference type="GO" id="GO:0005840">
    <property type="term" value="C:ribosome"/>
    <property type="evidence" value="ECO:0007669"/>
    <property type="project" value="UniProtKB-KW"/>
</dbReference>
<keyword evidence="5" id="KW-0687">Ribonucleoprotein</keyword>
<dbReference type="InterPro" id="IPR012340">
    <property type="entry name" value="NA-bd_OB-fold"/>
</dbReference>
<dbReference type="PRINTS" id="PR00681">
    <property type="entry name" value="RIBOSOMALS1"/>
</dbReference>
<dbReference type="Gene3D" id="2.40.50.140">
    <property type="entry name" value="Nucleic acid-binding proteins"/>
    <property type="match status" value="6"/>
</dbReference>
<dbReference type="InterPro" id="IPR035104">
    <property type="entry name" value="Ribosomal_protein_S1-like"/>
</dbReference>
<dbReference type="GO" id="GO:1990904">
    <property type="term" value="C:ribonucleoprotein complex"/>
    <property type="evidence" value="ECO:0007669"/>
    <property type="project" value="UniProtKB-KW"/>
</dbReference>
<evidence type="ECO:0000256" key="6">
    <source>
        <dbReference type="ARBA" id="ARBA00025604"/>
    </source>
</evidence>